<reference evidence="2" key="1">
    <citation type="submission" date="2016-07" db="EMBL/GenBank/DDBJ databases">
        <authorList>
            <person name="Bretaudeau A."/>
        </authorList>
    </citation>
    <scope>NUCLEOTIDE SEQUENCE</scope>
    <source>
        <strain evidence="2">Rice</strain>
        <tissue evidence="2">Whole body</tissue>
    </source>
</reference>
<proteinExistence type="predicted"/>
<gene>
    <name evidence="2" type="ORF">SFRICE_024114</name>
</gene>
<feature type="region of interest" description="Disordered" evidence="1">
    <location>
        <begin position="123"/>
        <end position="160"/>
    </location>
</feature>
<evidence type="ECO:0000256" key="1">
    <source>
        <dbReference type="SAM" id="MobiDB-lite"/>
    </source>
</evidence>
<dbReference type="AlphaFoldDB" id="A0A2H1VJW9"/>
<evidence type="ECO:0000313" key="2">
    <source>
        <dbReference type="EMBL" id="SOQ41118.1"/>
    </source>
</evidence>
<name>A0A2H1VJW9_SPOFR</name>
<organism evidence="2">
    <name type="scientific">Spodoptera frugiperda</name>
    <name type="common">Fall armyworm</name>
    <dbReference type="NCBI Taxonomy" id="7108"/>
    <lineage>
        <taxon>Eukaryota</taxon>
        <taxon>Metazoa</taxon>
        <taxon>Ecdysozoa</taxon>
        <taxon>Arthropoda</taxon>
        <taxon>Hexapoda</taxon>
        <taxon>Insecta</taxon>
        <taxon>Pterygota</taxon>
        <taxon>Neoptera</taxon>
        <taxon>Endopterygota</taxon>
        <taxon>Lepidoptera</taxon>
        <taxon>Glossata</taxon>
        <taxon>Ditrysia</taxon>
        <taxon>Noctuoidea</taxon>
        <taxon>Noctuidae</taxon>
        <taxon>Amphipyrinae</taxon>
        <taxon>Spodoptera</taxon>
    </lineage>
</organism>
<sequence>MEHLKTIIELAKEQQRTECVIERINFSEPMPKRRRNAQVEYDARIQTHLSQKSEMSIESFLVPIEKSGEETPECHHCEDHLEDTVEHTVAVCPAWVEHRRVLSDMVGDDDVSRPALVQTMVRRETGKRTSSRPSRCVGHSGRRGSSDDLRPPIETIHLAD</sequence>
<protein>
    <submittedName>
        <fullName evidence="2">SFRICE_024114</fullName>
    </submittedName>
</protein>
<accession>A0A2H1VJW9</accession>
<dbReference type="EMBL" id="ODYU01002958">
    <property type="protein sequence ID" value="SOQ41118.1"/>
    <property type="molecule type" value="Genomic_DNA"/>
</dbReference>
<feature type="compositionally biased region" description="Basic and acidic residues" evidence="1">
    <location>
        <begin position="144"/>
        <end position="160"/>
    </location>
</feature>